<proteinExistence type="predicted"/>
<accession>A0A212LWN6</accession>
<protein>
    <submittedName>
        <fullName evidence="1">Uncharacterized protein</fullName>
    </submittedName>
</protein>
<sequence>MGPGFVGSILLLVRPCLLLKGKVFLIYVENNRKGGLMDRLFAIWTDQKAYKQKAIWGDILGLAKNNRLFWRAVYYDCHFSPGNCQYSPELSGYPTI</sequence>
<gene>
    <name evidence="1" type="ORF">KL86SPO_40509</name>
</gene>
<reference evidence="1" key="1">
    <citation type="submission" date="2016-08" db="EMBL/GenBank/DDBJ databases">
        <authorList>
            <person name="Seilhamer J.J."/>
        </authorList>
    </citation>
    <scope>NUCLEOTIDE SEQUENCE</scope>
    <source>
        <strain evidence="1">86</strain>
    </source>
</reference>
<dbReference type="AlphaFoldDB" id="A0A212LWN6"/>
<name>A0A212LWN6_9FIRM</name>
<dbReference type="EMBL" id="FMJE01000004">
    <property type="protein sequence ID" value="SCM82024.1"/>
    <property type="molecule type" value="Genomic_DNA"/>
</dbReference>
<organism evidence="1">
    <name type="scientific">uncultured Sporomusa sp</name>
    <dbReference type="NCBI Taxonomy" id="307249"/>
    <lineage>
        <taxon>Bacteria</taxon>
        <taxon>Bacillati</taxon>
        <taxon>Bacillota</taxon>
        <taxon>Negativicutes</taxon>
        <taxon>Selenomonadales</taxon>
        <taxon>Sporomusaceae</taxon>
        <taxon>Sporomusa</taxon>
        <taxon>environmental samples</taxon>
    </lineage>
</organism>
<evidence type="ECO:0000313" key="1">
    <source>
        <dbReference type="EMBL" id="SCM82024.1"/>
    </source>
</evidence>